<sequence>MTNVVSKDRHVAVLPFPISSHSGRLLGLVRRLAAAAPNVTFSFYSTSKSIESLFAPAKKVPDNIKPYVVSDGVPEGYVFSGKPLEHIDLYLAAVKDGESLKGVLKAAEAEIGQKIGCVMSDAFLWFAGDLAEEMGVPWVPQHSAASVT</sequence>
<evidence type="ECO:0000313" key="2">
    <source>
        <dbReference type="Proteomes" id="UP000828048"/>
    </source>
</evidence>
<comment type="caution">
    <text evidence="1">The sequence shown here is derived from an EMBL/GenBank/DDBJ whole genome shotgun (WGS) entry which is preliminary data.</text>
</comment>
<accession>A0ACB7XJ59</accession>
<gene>
    <name evidence="1" type="ORF">Vadar_016443</name>
</gene>
<name>A0ACB7XJ59_9ERIC</name>
<dbReference type="EMBL" id="CM037160">
    <property type="protein sequence ID" value="KAH7840408.1"/>
    <property type="molecule type" value="Genomic_DNA"/>
</dbReference>
<evidence type="ECO:0000313" key="1">
    <source>
        <dbReference type="EMBL" id="KAH7840408.1"/>
    </source>
</evidence>
<keyword evidence="2" id="KW-1185">Reference proteome</keyword>
<reference evidence="1 2" key="1">
    <citation type="journal article" date="2021" name="Hortic Res">
        <title>High-quality reference genome and annotation aids understanding of berry development for evergreen blueberry (Vaccinium darrowii).</title>
        <authorList>
            <person name="Yu J."/>
            <person name="Hulse-Kemp A.M."/>
            <person name="Babiker E."/>
            <person name="Staton M."/>
        </authorList>
    </citation>
    <scope>NUCLEOTIDE SEQUENCE [LARGE SCALE GENOMIC DNA]</scope>
    <source>
        <strain evidence="2">cv. NJ 8807/NJ 8810</strain>
        <tissue evidence="1">Young leaf</tissue>
    </source>
</reference>
<organism evidence="1 2">
    <name type="scientific">Vaccinium darrowii</name>
    <dbReference type="NCBI Taxonomy" id="229202"/>
    <lineage>
        <taxon>Eukaryota</taxon>
        <taxon>Viridiplantae</taxon>
        <taxon>Streptophyta</taxon>
        <taxon>Embryophyta</taxon>
        <taxon>Tracheophyta</taxon>
        <taxon>Spermatophyta</taxon>
        <taxon>Magnoliopsida</taxon>
        <taxon>eudicotyledons</taxon>
        <taxon>Gunneridae</taxon>
        <taxon>Pentapetalae</taxon>
        <taxon>asterids</taxon>
        <taxon>Ericales</taxon>
        <taxon>Ericaceae</taxon>
        <taxon>Vaccinioideae</taxon>
        <taxon>Vaccinieae</taxon>
        <taxon>Vaccinium</taxon>
    </lineage>
</organism>
<dbReference type="Proteomes" id="UP000828048">
    <property type="component" value="Chromosome 10"/>
</dbReference>
<protein>
    <submittedName>
        <fullName evidence="1">Uncharacterized protein</fullName>
    </submittedName>
</protein>
<proteinExistence type="predicted"/>